<organism evidence="6 7">
    <name type="scientific">Plasticicumulans lactativorans</name>
    <dbReference type="NCBI Taxonomy" id="1133106"/>
    <lineage>
        <taxon>Bacteria</taxon>
        <taxon>Pseudomonadati</taxon>
        <taxon>Pseudomonadota</taxon>
        <taxon>Gammaproteobacteria</taxon>
        <taxon>Candidatus Competibacteraceae</taxon>
        <taxon>Plasticicumulans</taxon>
    </lineage>
</organism>
<dbReference type="CDD" id="cd05013">
    <property type="entry name" value="SIS_RpiR"/>
    <property type="match status" value="1"/>
</dbReference>
<dbReference type="InterPro" id="IPR036388">
    <property type="entry name" value="WH-like_DNA-bd_sf"/>
</dbReference>
<protein>
    <submittedName>
        <fullName evidence="6">RpiR family transcriptional regulator</fullName>
    </submittedName>
</protein>
<dbReference type="AlphaFoldDB" id="A0A4R2L4D4"/>
<accession>A0A4R2L4D4</accession>
<dbReference type="PANTHER" id="PTHR30514:SF1">
    <property type="entry name" value="HTH-TYPE TRANSCRIPTIONAL REGULATOR HEXR-RELATED"/>
    <property type="match status" value="1"/>
</dbReference>
<keyword evidence="7" id="KW-1185">Reference proteome</keyword>
<reference evidence="6 7" key="1">
    <citation type="submission" date="2019-03" db="EMBL/GenBank/DDBJ databases">
        <title>Genomic Encyclopedia of Type Strains, Phase IV (KMG-IV): sequencing the most valuable type-strain genomes for metagenomic binning, comparative biology and taxonomic classification.</title>
        <authorList>
            <person name="Goeker M."/>
        </authorList>
    </citation>
    <scope>NUCLEOTIDE SEQUENCE [LARGE SCALE GENOMIC DNA]</scope>
    <source>
        <strain evidence="6 7">DSM 25287</strain>
    </source>
</reference>
<dbReference type="OrthoDB" id="8582409at2"/>
<keyword evidence="1" id="KW-0805">Transcription regulation</keyword>
<dbReference type="Gene3D" id="3.40.50.10490">
    <property type="entry name" value="Glucose-6-phosphate isomerase like protein, domain 1"/>
    <property type="match status" value="1"/>
</dbReference>
<dbReference type="Gene3D" id="1.10.10.10">
    <property type="entry name" value="Winged helix-like DNA-binding domain superfamily/Winged helix DNA-binding domain"/>
    <property type="match status" value="1"/>
</dbReference>
<keyword evidence="3" id="KW-0804">Transcription</keyword>
<dbReference type="PROSITE" id="PS51464">
    <property type="entry name" value="SIS"/>
    <property type="match status" value="1"/>
</dbReference>
<keyword evidence="2" id="KW-0238">DNA-binding</keyword>
<evidence type="ECO:0000259" key="5">
    <source>
        <dbReference type="PROSITE" id="PS51464"/>
    </source>
</evidence>
<feature type="domain" description="SIS" evidence="5">
    <location>
        <begin position="126"/>
        <end position="266"/>
    </location>
</feature>
<evidence type="ECO:0000313" key="7">
    <source>
        <dbReference type="Proteomes" id="UP000295765"/>
    </source>
</evidence>
<dbReference type="SUPFAM" id="SSF46689">
    <property type="entry name" value="Homeodomain-like"/>
    <property type="match status" value="1"/>
</dbReference>
<dbReference type="InterPro" id="IPR009057">
    <property type="entry name" value="Homeodomain-like_sf"/>
</dbReference>
<evidence type="ECO:0000256" key="3">
    <source>
        <dbReference type="ARBA" id="ARBA00023163"/>
    </source>
</evidence>
<dbReference type="InterPro" id="IPR001347">
    <property type="entry name" value="SIS_dom"/>
</dbReference>
<evidence type="ECO:0000256" key="1">
    <source>
        <dbReference type="ARBA" id="ARBA00023015"/>
    </source>
</evidence>
<dbReference type="Pfam" id="PF01380">
    <property type="entry name" value="SIS"/>
    <property type="match status" value="1"/>
</dbReference>
<proteinExistence type="predicted"/>
<dbReference type="EMBL" id="SLWY01000016">
    <property type="protein sequence ID" value="TCO80107.1"/>
    <property type="molecule type" value="Genomic_DNA"/>
</dbReference>
<dbReference type="PROSITE" id="PS51071">
    <property type="entry name" value="HTH_RPIR"/>
    <property type="match status" value="1"/>
</dbReference>
<dbReference type="GO" id="GO:1901135">
    <property type="term" value="P:carbohydrate derivative metabolic process"/>
    <property type="evidence" value="ECO:0007669"/>
    <property type="project" value="InterPro"/>
</dbReference>
<feature type="domain" description="HTH rpiR-type" evidence="4">
    <location>
        <begin position="6"/>
        <end position="82"/>
    </location>
</feature>
<dbReference type="InterPro" id="IPR035472">
    <property type="entry name" value="RpiR-like_SIS"/>
</dbReference>
<dbReference type="RefSeq" id="WP_132544061.1">
    <property type="nucleotide sequence ID" value="NZ_SLWY01000016.1"/>
</dbReference>
<sequence>MDTLTPDMGARIRARLETLAPAQQRVAQLLLDEPDWALRANVEEIAARAEVSAPTIVRTCRALGYSGLREFKLELARELALGTPYLHRAVGIDDSSGETLRKILFGAAAALTDLERQIDLGVLEGALGRLAQARRVDCYGVGTTSNYLATDAQSRFFRLGLNAHVYLDAHMQLMAATTLGAHDAVFVASHVGRMPTLLEAVRVAREQGATVVALTQPGTPLAALADYPLTLTAPDDTTLRVGTEAVIAHLALLEILTVGVGQRRGPLVIAQFKRFRDVLRTRSVDRPNQDNPHED</sequence>
<dbReference type="GO" id="GO:0097367">
    <property type="term" value="F:carbohydrate derivative binding"/>
    <property type="evidence" value="ECO:0007669"/>
    <property type="project" value="InterPro"/>
</dbReference>
<dbReference type="SUPFAM" id="SSF53697">
    <property type="entry name" value="SIS domain"/>
    <property type="match status" value="1"/>
</dbReference>
<name>A0A4R2L4D4_9GAMM</name>
<comment type="caution">
    <text evidence="6">The sequence shown here is derived from an EMBL/GenBank/DDBJ whole genome shotgun (WGS) entry which is preliminary data.</text>
</comment>
<dbReference type="GO" id="GO:0003700">
    <property type="term" value="F:DNA-binding transcription factor activity"/>
    <property type="evidence" value="ECO:0007669"/>
    <property type="project" value="InterPro"/>
</dbReference>
<dbReference type="PANTHER" id="PTHR30514">
    <property type="entry name" value="GLUCOKINASE"/>
    <property type="match status" value="1"/>
</dbReference>
<dbReference type="GO" id="GO:0003677">
    <property type="term" value="F:DNA binding"/>
    <property type="evidence" value="ECO:0007669"/>
    <property type="project" value="UniProtKB-KW"/>
</dbReference>
<evidence type="ECO:0000313" key="6">
    <source>
        <dbReference type="EMBL" id="TCO80107.1"/>
    </source>
</evidence>
<dbReference type="Pfam" id="PF01418">
    <property type="entry name" value="HTH_6"/>
    <property type="match status" value="1"/>
</dbReference>
<dbReference type="InterPro" id="IPR046348">
    <property type="entry name" value="SIS_dom_sf"/>
</dbReference>
<evidence type="ECO:0000259" key="4">
    <source>
        <dbReference type="PROSITE" id="PS51071"/>
    </source>
</evidence>
<dbReference type="InterPro" id="IPR047640">
    <property type="entry name" value="RpiR-like"/>
</dbReference>
<evidence type="ECO:0000256" key="2">
    <source>
        <dbReference type="ARBA" id="ARBA00023125"/>
    </source>
</evidence>
<gene>
    <name evidence="6" type="ORF">EV699_11612</name>
</gene>
<dbReference type="Proteomes" id="UP000295765">
    <property type="component" value="Unassembled WGS sequence"/>
</dbReference>
<dbReference type="InterPro" id="IPR000281">
    <property type="entry name" value="HTH_RpiR"/>
</dbReference>